<dbReference type="AlphaFoldDB" id="A0A371AZB4"/>
<accession>A0A371AZB4</accession>
<reference evidence="1 2" key="1">
    <citation type="submission" date="2018-07" db="EMBL/GenBank/DDBJ databases">
        <title>Anaerosacharophilus polymeroproducens gen. nov. sp. nov., an anaerobic bacterium isolated from salt field.</title>
        <authorList>
            <person name="Kim W."/>
            <person name="Yang S.-H."/>
            <person name="Oh J."/>
            <person name="Lee J.-H."/>
            <person name="Kwon K.K."/>
        </authorList>
    </citation>
    <scope>NUCLEOTIDE SEQUENCE [LARGE SCALE GENOMIC DNA]</scope>
    <source>
        <strain evidence="1 2">MCWD5</strain>
    </source>
</reference>
<gene>
    <name evidence="1" type="ORF">DWV06_01330</name>
</gene>
<name>A0A371AZB4_9FIRM</name>
<organism evidence="1 2">
    <name type="scientific">Anaerosacchariphilus polymeriproducens</name>
    <dbReference type="NCBI Taxonomy" id="1812858"/>
    <lineage>
        <taxon>Bacteria</taxon>
        <taxon>Bacillati</taxon>
        <taxon>Bacillota</taxon>
        <taxon>Clostridia</taxon>
        <taxon>Lachnospirales</taxon>
        <taxon>Lachnospiraceae</taxon>
        <taxon>Anaerosacchariphilus</taxon>
    </lineage>
</organism>
<evidence type="ECO:0000313" key="1">
    <source>
        <dbReference type="EMBL" id="RDU24901.1"/>
    </source>
</evidence>
<dbReference type="RefSeq" id="WP_115480385.1">
    <property type="nucleotide sequence ID" value="NZ_QRCT01000009.1"/>
</dbReference>
<sequence length="147" mass="17379">MKKTIRKNIINIPYSLHDSHIKKIKIQKIDDEDFVNIKILFKEGFYVPKDNDTIQIKGKLLFKQVDLDCSFVYIMGIKGLNCGKIAGRKYSLKSFVEKYEKVDMEIIDATYGYNMSNFSGYMYFKHKIKEFTIELYHFGDMIFLTEI</sequence>
<evidence type="ECO:0000313" key="2">
    <source>
        <dbReference type="Proteomes" id="UP000255036"/>
    </source>
</evidence>
<keyword evidence="2" id="KW-1185">Reference proteome</keyword>
<protein>
    <submittedName>
        <fullName evidence="1">Uncharacterized protein</fullName>
    </submittedName>
</protein>
<dbReference type="EMBL" id="QRCT01000009">
    <property type="protein sequence ID" value="RDU24901.1"/>
    <property type="molecule type" value="Genomic_DNA"/>
</dbReference>
<dbReference type="Proteomes" id="UP000255036">
    <property type="component" value="Unassembled WGS sequence"/>
</dbReference>
<comment type="caution">
    <text evidence="1">The sequence shown here is derived from an EMBL/GenBank/DDBJ whole genome shotgun (WGS) entry which is preliminary data.</text>
</comment>
<proteinExistence type="predicted"/>
<dbReference type="OrthoDB" id="362007at2"/>